<keyword evidence="4" id="KW-0547">Nucleotide-binding</keyword>
<dbReference type="Gene3D" id="3.40.50.300">
    <property type="entry name" value="P-loop containing nucleotide triphosphate hydrolases"/>
    <property type="match status" value="1"/>
</dbReference>
<dbReference type="PROSITE" id="PS50893">
    <property type="entry name" value="ABC_TRANSPORTER_2"/>
    <property type="match status" value="1"/>
</dbReference>
<dbReference type="RefSeq" id="WP_130392122.1">
    <property type="nucleotide sequence ID" value="NZ_SGXM01000003.1"/>
</dbReference>
<dbReference type="SUPFAM" id="SSF52540">
    <property type="entry name" value="P-loop containing nucleoside triphosphate hydrolases"/>
    <property type="match status" value="1"/>
</dbReference>
<keyword evidence="9" id="KW-1185">Reference proteome</keyword>
<proteinExistence type="predicted"/>
<dbReference type="InterPro" id="IPR032823">
    <property type="entry name" value="BCA_ABC_TP_C"/>
</dbReference>
<evidence type="ECO:0000256" key="5">
    <source>
        <dbReference type="ARBA" id="ARBA00022840"/>
    </source>
</evidence>
<dbReference type="SMART" id="SM00382">
    <property type="entry name" value="AAA"/>
    <property type="match status" value="1"/>
</dbReference>
<organism evidence="8 9">
    <name type="scientific">Cupriavidus agavae</name>
    <dbReference type="NCBI Taxonomy" id="1001822"/>
    <lineage>
        <taxon>Bacteria</taxon>
        <taxon>Pseudomonadati</taxon>
        <taxon>Pseudomonadota</taxon>
        <taxon>Betaproteobacteria</taxon>
        <taxon>Burkholderiales</taxon>
        <taxon>Burkholderiaceae</taxon>
        <taxon>Cupriavidus</taxon>
    </lineage>
</organism>
<evidence type="ECO:0000256" key="3">
    <source>
        <dbReference type="ARBA" id="ARBA00022519"/>
    </source>
</evidence>
<dbReference type="InterPro" id="IPR003593">
    <property type="entry name" value="AAA+_ATPase"/>
</dbReference>
<keyword evidence="3" id="KW-0472">Membrane</keyword>
<evidence type="ECO:0000313" key="9">
    <source>
        <dbReference type="Proteomes" id="UP000291078"/>
    </source>
</evidence>
<keyword evidence="3" id="KW-0997">Cell inner membrane</keyword>
<dbReference type="GO" id="GO:0005886">
    <property type="term" value="C:plasma membrane"/>
    <property type="evidence" value="ECO:0007669"/>
    <property type="project" value="TreeGrafter"/>
</dbReference>
<gene>
    <name evidence="8" type="ORF">EV147_3151</name>
</gene>
<keyword evidence="5 8" id="KW-0067">ATP-binding</keyword>
<evidence type="ECO:0000313" key="8">
    <source>
        <dbReference type="EMBL" id="RZT38678.1"/>
    </source>
</evidence>
<evidence type="ECO:0000256" key="1">
    <source>
        <dbReference type="ARBA" id="ARBA00022448"/>
    </source>
</evidence>
<keyword evidence="1" id="KW-0813">Transport</keyword>
<dbReference type="AlphaFoldDB" id="A0A4Q7RZP5"/>
<protein>
    <submittedName>
        <fullName evidence="8">Amino acid/amide ABC transporter ATP-binding protein 1 (HAAT family)</fullName>
    </submittedName>
</protein>
<sequence>MTATRTAWQGPMARVDATGSAVAPGTIGAPGHAGHGDAGHADHARTGDAHRPETTVGTHTRGDVILDLQNISLSFGGVKALTDISFDVCEHEIRAIIGPNGAGKSSMLNVINGVYHPQQGRIVFRGQERRQMHPTAAARQGIARTFQNIALFKGMTVLDNIMTGRNTQFRTGVFAHALWWGPARAEEMQHRRRVEEVIDFLEIQAIRKTPVGRLPYGLQKRVELARALAAEPSMLLLDEPMAGMNVEEKQDMCRFILDVNQQFGTTIVLIEHDMGVVMDISDRVVVLDYGKKIGDGTPEEVKSNPDVIRAYLGTSH</sequence>
<dbReference type="Pfam" id="PF00005">
    <property type="entry name" value="ABC_tran"/>
    <property type="match status" value="1"/>
</dbReference>
<comment type="caution">
    <text evidence="8">The sequence shown here is derived from an EMBL/GenBank/DDBJ whole genome shotgun (WGS) entry which is preliminary data.</text>
</comment>
<evidence type="ECO:0000256" key="2">
    <source>
        <dbReference type="ARBA" id="ARBA00022475"/>
    </source>
</evidence>
<accession>A0A4Q7RZP5</accession>
<dbReference type="PANTHER" id="PTHR45772">
    <property type="entry name" value="CONSERVED COMPONENT OF ABC TRANSPORTER FOR NATURAL AMINO ACIDS-RELATED"/>
    <property type="match status" value="1"/>
</dbReference>
<dbReference type="EMBL" id="SGXM01000003">
    <property type="protein sequence ID" value="RZT38678.1"/>
    <property type="molecule type" value="Genomic_DNA"/>
</dbReference>
<feature type="compositionally biased region" description="Basic and acidic residues" evidence="6">
    <location>
        <begin position="34"/>
        <end position="53"/>
    </location>
</feature>
<evidence type="ECO:0000256" key="6">
    <source>
        <dbReference type="SAM" id="MobiDB-lite"/>
    </source>
</evidence>
<dbReference type="FunFam" id="3.40.50.300:FF:000421">
    <property type="entry name" value="Branched-chain amino acid ABC transporter ATP-binding protein"/>
    <property type="match status" value="1"/>
</dbReference>
<dbReference type="PANTHER" id="PTHR45772:SF1">
    <property type="entry name" value="ABC TRANSPORTER ATP-BINDING PROTEIN"/>
    <property type="match status" value="1"/>
</dbReference>
<name>A0A4Q7RZP5_9BURK</name>
<feature type="domain" description="ABC transporter" evidence="7">
    <location>
        <begin position="66"/>
        <end position="314"/>
    </location>
</feature>
<dbReference type="OrthoDB" id="5291558at2"/>
<reference evidence="8 9" key="1">
    <citation type="journal article" date="2015" name="Stand. Genomic Sci.">
        <title>Genomic Encyclopedia of Bacterial and Archaeal Type Strains, Phase III: the genomes of soil and plant-associated and newly described type strains.</title>
        <authorList>
            <person name="Whitman W.B."/>
            <person name="Woyke T."/>
            <person name="Klenk H.P."/>
            <person name="Zhou Y."/>
            <person name="Lilburn T.G."/>
            <person name="Beck B.J."/>
            <person name="De Vos P."/>
            <person name="Vandamme P."/>
            <person name="Eisen J.A."/>
            <person name="Garrity G."/>
            <person name="Hugenholtz P."/>
            <person name="Kyrpides N.C."/>
        </authorList>
    </citation>
    <scope>NUCLEOTIDE SEQUENCE [LARGE SCALE GENOMIC DNA]</scope>
    <source>
        <strain evidence="8 9">ASC-9842</strain>
    </source>
</reference>
<dbReference type="InterPro" id="IPR051120">
    <property type="entry name" value="ABC_AA/LPS_Transport"/>
</dbReference>
<dbReference type="InterPro" id="IPR027417">
    <property type="entry name" value="P-loop_NTPase"/>
</dbReference>
<dbReference type="GO" id="GO:0016887">
    <property type="term" value="F:ATP hydrolysis activity"/>
    <property type="evidence" value="ECO:0007669"/>
    <property type="project" value="InterPro"/>
</dbReference>
<dbReference type="GO" id="GO:0005524">
    <property type="term" value="F:ATP binding"/>
    <property type="evidence" value="ECO:0007669"/>
    <property type="project" value="UniProtKB-KW"/>
</dbReference>
<dbReference type="CDD" id="cd03219">
    <property type="entry name" value="ABC_Mj1267_LivG_branched"/>
    <property type="match status" value="1"/>
</dbReference>
<dbReference type="InterPro" id="IPR003439">
    <property type="entry name" value="ABC_transporter-like_ATP-bd"/>
</dbReference>
<feature type="region of interest" description="Disordered" evidence="6">
    <location>
        <begin position="21"/>
        <end position="58"/>
    </location>
</feature>
<dbReference type="Proteomes" id="UP000291078">
    <property type="component" value="Unassembled WGS sequence"/>
</dbReference>
<evidence type="ECO:0000256" key="4">
    <source>
        <dbReference type="ARBA" id="ARBA00022741"/>
    </source>
</evidence>
<keyword evidence="2" id="KW-1003">Cell membrane</keyword>
<evidence type="ECO:0000259" key="7">
    <source>
        <dbReference type="PROSITE" id="PS50893"/>
    </source>
</evidence>
<dbReference type="Pfam" id="PF12399">
    <property type="entry name" value="BCA_ABC_TP_C"/>
    <property type="match status" value="1"/>
</dbReference>